<dbReference type="InParanoid" id="A0A0D0DMT7"/>
<evidence type="ECO:0000313" key="2">
    <source>
        <dbReference type="Proteomes" id="UP000054538"/>
    </source>
</evidence>
<name>A0A0D0DMT7_9AGAM</name>
<proteinExistence type="predicted"/>
<dbReference type="HOGENOM" id="CLU_2224070_0_0_1"/>
<gene>
    <name evidence="1" type="ORF">PAXRUDRAFT_829439</name>
</gene>
<reference evidence="2" key="2">
    <citation type="submission" date="2015-01" db="EMBL/GenBank/DDBJ databases">
        <title>Evolutionary Origins and Diversification of the Mycorrhizal Mutualists.</title>
        <authorList>
            <consortium name="DOE Joint Genome Institute"/>
            <consortium name="Mycorrhizal Genomics Consortium"/>
            <person name="Kohler A."/>
            <person name="Kuo A."/>
            <person name="Nagy L.G."/>
            <person name="Floudas D."/>
            <person name="Copeland A."/>
            <person name="Barry K.W."/>
            <person name="Cichocki N."/>
            <person name="Veneault-Fourrey C."/>
            <person name="LaButti K."/>
            <person name="Lindquist E.A."/>
            <person name="Lipzen A."/>
            <person name="Lundell T."/>
            <person name="Morin E."/>
            <person name="Murat C."/>
            <person name="Riley R."/>
            <person name="Ohm R."/>
            <person name="Sun H."/>
            <person name="Tunlid A."/>
            <person name="Henrissat B."/>
            <person name="Grigoriev I.V."/>
            <person name="Hibbett D.S."/>
            <person name="Martin F."/>
        </authorList>
    </citation>
    <scope>NUCLEOTIDE SEQUENCE [LARGE SCALE GENOMIC DNA]</scope>
    <source>
        <strain evidence="2">Ve08.2h10</strain>
    </source>
</reference>
<accession>A0A0D0DMT7</accession>
<organism evidence="1 2">
    <name type="scientific">Paxillus rubicundulus Ve08.2h10</name>
    <dbReference type="NCBI Taxonomy" id="930991"/>
    <lineage>
        <taxon>Eukaryota</taxon>
        <taxon>Fungi</taxon>
        <taxon>Dikarya</taxon>
        <taxon>Basidiomycota</taxon>
        <taxon>Agaricomycotina</taxon>
        <taxon>Agaricomycetes</taxon>
        <taxon>Agaricomycetidae</taxon>
        <taxon>Boletales</taxon>
        <taxon>Paxilineae</taxon>
        <taxon>Paxillaceae</taxon>
        <taxon>Paxillus</taxon>
    </lineage>
</organism>
<dbReference type="EMBL" id="KN825224">
    <property type="protein sequence ID" value="KIK92983.1"/>
    <property type="molecule type" value="Genomic_DNA"/>
</dbReference>
<dbReference type="Proteomes" id="UP000054538">
    <property type="component" value="Unassembled WGS sequence"/>
</dbReference>
<keyword evidence="2" id="KW-1185">Reference proteome</keyword>
<sequence length="106" mass="11781">MDVVRTAGVRRRSFLPNSQGLENWVKNTAKRERGDDSDIAQYGRHHYDLEIWIAVTANWAATQCRHSTTVKPTLVLSCGGGRPLASIFSKRGLSFRPDGNPGCFCC</sequence>
<dbReference type="AlphaFoldDB" id="A0A0D0DMT7"/>
<protein>
    <submittedName>
        <fullName evidence="1">Uncharacterized protein</fullName>
    </submittedName>
</protein>
<reference evidence="1 2" key="1">
    <citation type="submission" date="2014-04" db="EMBL/GenBank/DDBJ databases">
        <authorList>
            <consortium name="DOE Joint Genome Institute"/>
            <person name="Kuo A."/>
            <person name="Kohler A."/>
            <person name="Jargeat P."/>
            <person name="Nagy L.G."/>
            <person name="Floudas D."/>
            <person name="Copeland A."/>
            <person name="Barry K.W."/>
            <person name="Cichocki N."/>
            <person name="Veneault-Fourrey C."/>
            <person name="LaButti K."/>
            <person name="Lindquist E.A."/>
            <person name="Lipzen A."/>
            <person name="Lundell T."/>
            <person name="Morin E."/>
            <person name="Murat C."/>
            <person name="Sun H."/>
            <person name="Tunlid A."/>
            <person name="Henrissat B."/>
            <person name="Grigoriev I.V."/>
            <person name="Hibbett D.S."/>
            <person name="Martin F."/>
            <person name="Nordberg H.P."/>
            <person name="Cantor M.N."/>
            <person name="Hua S.X."/>
        </authorList>
    </citation>
    <scope>NUCLEOTIDE SEQUENCE [LARGE SCALE GENOMIC DNA]</scope>
    <source>
        <strain evidence="1 2">Ve08.2h10</strain>
    </source>
</reference>
<evidence type="ECO:0000313" key="1">
    <source>
        <dbReference type="EMBL" id="KIK92983.1"/>
    </source>
</evidence>